<comment type="caution">
    <text evidence="1">The sequence shown here is derived from an EMBL/GenBank/DDBJ whole genome shotgun (WGS) entry which is preliminary data.</text>
</comment>
<evidence type="ECO:0000313" key="1">
    <source>
        <dbReference type="EMBL" id="KOS10659.1"/>
    </source>
</evidence>
<sequence>MYMPPPAGAESEIGGPDGFSYGAVLLLTDAAPSAQVEEALAAMRFSGWIAPAEDGVTVIVGDPGDGVVAAGHRGIVETSRELAAATGARALAARVRRDRQLGLVAFSGADEVARYDSDPSREPDADREVIPEPVGAEQAPAIAELFGREEAADRLEEILDDELDPDSTFESERLRDVLRVLGLPEWVVGAAHLPKVVPTGPSVASLVRLRAGRRGALAAVTAWPVRRLRARWNPAPILAEPPRGSSGDEWMFL</sequence>
<accession>A0A0M9VL06</accession>
<gene>
    <name evidence="1" type="ORF">XI38_09360</name>
</gene>
<protein>
    <submittedName>
        <fullName evidence="1">Uncharacterized protein</fullName>
    </submittedName>
</protein>
<reference evidence="1" key="1">
    <citation type="submission" date="2015-04" db="EMBL/GenBank/DDBJ databases">
        <title>Complete genome sequence of Microbacterium chocolatum SIT 101, a bacterium enantioselectively hydrolyzing mesomeric diesters.</title>
        <authorList>
            <person name="Li X."/>
            <person name="Xu Y."/>
        </authorList>
    </citation>
    <scope>NUCLEOTIDE SEQUENCE [LARGE SCALE GENOMIC DNA]</scope>
    <source>
        <strain evidence="1">SIT 101</strain>
    </source>
</reference>
<dbReference type="EMBL" id="LAVO01000009">
    <property type="protein sequence ID" value="KOS10659.1"/>
    <property type="molecule type" value="Genomic_DNA"/>
</dbReference>
<dbReference type="PATRIC" id="fig|84292.3.peg.1912"/>
<dbReference type="KEGG" id="mcw:A8L33_14680"/>
<dbReference type="AlphaFoldDB" id="A0A0M9VL06"/>
<proteinExistence type="predicted"/>
<dbReference type="OrthoDB" id="4827602at2"/>
<keyword evidence="2" id="KW-1185">Reference proteome</keyword>
<dbReference type="Proteomes" id="UP000037737">
    <property type="component" value="Unassembled WGS sequence"/>
</dbReference>
<name>A0A0M9VL06_9MICO</name>
<evidence type="ECO:0000313" key="2">
    <source>
        <dbReference type="Proteomes" id="UP000037737"/>
    </source>
</evidence>
<organism evidence="1 2">
    <name type="scientific">Microbacterium aurantiacum</name>
    <dbReference type="NCBI Taxonomy" id="162393"/>
    <lineage>
        <taxon>Bacteria</taxon>
        <taxon>Bacillati</taxon>
        <taxon>Actinomycetota</taxon>
        <taxon>Actinomycetes</taxon>
        <taxon>Micrococcales</taxon>
        <taxon>Microbacteriaceae</taxon>
        <taxon>Microbacterium</taxon>
    </lineage>
</organism>